<keyword evidence="5" id="KW-1185">Reference proteome</keyword>
<dbReference type="AlphaFoldDB" id="A0A165D3E1"/>
<dbReference type="SUPFAM" id="SSF50978">
    <property type="entry name" value="WD40 repeat-like"/>
    <property type="match status" value="1"/>
</dbReference>
<dbReference type="Gene3D" id="2.130.10.10">
    <property type="entry name" value="YVTN repeat-like/Quinoprotein amine dehydrogenase"/>
    <property type="match status" value="1"/>
</dbReference>
<reference evidence="4 5" key="1">
    <citation type="journal article" date="2016" name="Mol. Biol. Evol.">
        <title>Comparative Genomics of Early-Diverging Mushroom-Forming Fungi Provides Insights into the Origins of Lignocellulose Decay Capabilities.</title>
        <authorList>
            <person name="Nagy L.G."/>
            <person name="Riley R."/>
            <person name="Tritt A."/>
            <person name="Adam C."/>
            <person name="Daum C."/>
            <person name="Floudas D."/>
            <person name="Sun H."/>
            <person name="Yadav J.S."/>
            <person name="Pangilinan J."/>
            <person name="Larsson K.H."/>
            <person name="Matsuura K."/>
            <person name="Barry K."/>
            <person name="Labutti K."/>
            <person name="Kuo R."/>
            <person name="Ohm R.A."/>
            <person name="Bhattacharya S.S."/>
            <person name="Shirouzu T."/>
            <person name="Yoshinaga Y."/>
            <person name="Martin F.M."/>
            <person name="Grigoriev I.V."/>
            <person name="Hibbett D.S."/>
        </authorList>
    </citation>
    <scope>NUCLEOTIDE SEQUENCE [LARGE SCALE GENOMIC DNA]</scope>
    <source>
        <strain evidence="4 5">93-53</strain>
    </source>
</reference>
<dbReference type="InParanoid" id="A0A165D3E1"/>
<evidence type="ECO:0000256" key="3">
    <source>
        <dbReference type="PROSITE-ProRule" id="PRU00221"/>
    </source>
</evidence>
<evidence type="ECO:0000256" key="1">
    <source>
        <dbReference type="ARBA" id="ARBA00022574"/>
    </source>
</evidence>
<dbReference type="PROSITE" id="PS50294">
    <property type="entry name" value="WD_REPEATS_REGION"/>
    <property type="match status" value="1"/>
</dbReference>
<dbReference type="InterPro" id="IPR036322">
    <property type="entry name" value="WD40_repeat_dom_sf"/>
</dbReference>
<dbReference type="Proteomes" id="UP000076871">
    <property type="component" value="Unassembled WGS sequence"/>
</dbReference>
<dbReference type="SMART" id="SM00320">
    <property type="entry name" value="WD40"/>
    <property type="match status" value="3"/>
</dbReference>
<evidence type="ECO:0000313" key="5">
    <source>
        <dbReference type="Proteomes" id="UP000076871"/>
    </source>
</evidence>
<organism evidence="4 5">
    <name type="scientific">Laetiporus sulphureus 93-53</name>
    <dbReference type="NCBI Taxonomy" id="1314785"/>
    <lineage>
        <taxon>Eukaryota</taxon>
        <taxon>Fungi</taxon>
        <taxon>Dikarya</taxon>
        <taxon>Basidiomycota</taxon>
        <taxon>Agaricomycotina</taxon>
        <taxon>Agaricomycetes</taxon>
        <taxon>Polyporales</taxon>
        <taxon>Laetiporus</taxon>
    </lineage>
</organism>
<dbReference type="PROSITE" id="PS50082">
    <property type="entry name" value="WD_REPEATS_2"/>
    <property type="match status" value="1"/>
</dbReference>
<gene>
    <name evidence="4" type="ORF">LAESUDRAFT_715801</name>
</gene>
<accession>A0A165D3E1</accession>
<feature type="repeat" description="WD" evidence="3">
    <location>
        <begin position="12"/>
        <end position="53"/>
    </location>
</feature>
<protein>
    <submittedName>
        <fullName evidence="4">WD40 repeat-like protein</fullName>
    </submittedName>
</protein>
<keyword evidence="2" id="KW-0677">Repeat</keyword>
<keyword evidence="1 3" id="KW-0853">WD repeat</keyword>
<dbReference type="InterPro" id="IPR015943">
    <property type="entry name" value="WD40/YVTN_repeat-like_dom_sf"/>
</dbReference>
<dbReference type="OrthoDB" id="3238562at2759"/>
<dbReference type="Pfam" id="PF00400">
    <property type="entry name" value="WD40"/>
    <property type="match status" value="1"/>
</dbReference>
<evidence type="ECO:0000313" key="4">
    <source>
        <dbReference type="EMBL" id="KZT04081.1"/>
    </source>
</evidence>
<dbReference type="EMBL" id="KV427639">
    <property type="protein sequence ID" value="KZT04081.1"/>
    <property type="molecule type" value="Genomic_DNA"/>
</dbReference>
<proteinExistence type="predicted"/>
<dbReference type="RefSeq" id="XP_040761821.1">
    <property type="nucleotide sequence ID" value="XM_040907194.1"/>
</dbReference>
<dbReference type="GO" id="GO:0042393">
    <property type="term" value="F:histone binding"/>
    <property type="evidence" value="ECO:0007669"/>
    <property type="project" value="TreeGrafter"/>
</dbReference>
<sequence length="254" mass="28419">MCLRYKSKFALDDEHRDAISAIVFSPDGRSLASSSDDGKVVIWSLLSGRLDNGRCCEGTLTMFTLDETMVTASGFLAHHEGPVELLSGPDIMDINSCSDHLLASAAGNTVKIWNWSHEAKFWRYYHTIDYPQNVSYSTFTVEVTGVQWLAYPQDDCLAVSYLHHGIICWKIHNDIFSVLWAIHMPLWISSGLREMTIRGSDEQPDRILPVTFHHGQLLLAGSMTGKVHLYSSEDGKRLQTVKFKGSVPVQTVSV</sequence>
<dbReference type="PANTHER" id="PTHR22847:SF637">
    <property type="entry name" value="WD REPEAT DOMAIN 5B"/>
    <property type="match status" value="1"/>
</dbReference>
<name>A0A165D3E1_9APHY</name>
<dbReference type="STRING" id="1314785.A0A165D3E1"/>
<evidence type="ECO:0000256" key="2">
    <source>
        <dbReference type="ARBA" id="ARBA00022737"/>
    </source>
</evidence>
<dbReference type="InterPro" id="IPR001680">
    <property type="entry name" value="WD40_rpt"/>
</dbReference>
<dbReference type="GO" id="GO:0048188">
    <property type="term" value="C:Set1C/COMPASS complex"/>
    <property type="evidence" value="ECO:0007669"/>
    <property type="project" value="TreeGrafter"/>
</dbReference>
<dbReference type="GeneID" id="63824223"/>
<dbReference type="PANTHER" id="PTHR22847">
    <property type="entry name" value="WD40 REPEAT PROTEIN"/>
    <property type="match status" value="1"/>
</dbReference>